<dbReference type="OrthoDB" id="9785413at2"/>
<dbReference type="SUPFAM" id="SSF51556">
    <property type="entry name" value="Metallo-dependent hydrolases"/>
    <property type="match status" value="1"/>
</dbReference>
<accession>A0A2C7AA93</accession>
<dbReference type="Proteomes" id="UP000223527">
    <property type="component" value="Unassembled WGS sequence"/>
</dbReference>
<dbReference type="SUPFAM" id="SSF51338">
    <property type="entry name" value="Composite domain of metallo-dependent hydrolases"/>
    <property type="match status" value="1"/>
</dbReference>
<dbReference type="GO" id="GO:0016810">
    <property type="term" value="F:hydrolase activity, acting on carbon-nitrogen (but not peptide) bonds"/>
    <property type="evidence" value="ECO:0007669"/>
    <property type="project" value="InterPro"/>
</dbReference>
<dbReference type="InterPro" id="IPR012696">
    <property type="entry name" value="PhnM"/>
</dbReference>
<keyword evidence="2" id="KW-1185">Reference proteome</keyword>
<dbReference type="InterPro" id="IPR032466">
    <property type="entry name" value="Metal_Hydrolase"/>
</dbReference>
<dbReference type="GO" id="GO:0019700">
    <property type="term" value="P:organic phosphonate catabolic process"/>
    <property type="evidence" value="ECO:0007669"/>
    <property type="project" value="InterPro"/>
</dbReference>
<dbReference type="InterPro" id="IPR011059">
    <property type="entry name" value="Metal-dep_hydrolase_composite"/>
</dbReference>
<dbReference type="PANTHER" id="PTHR43135:SF3">
    <property type="entry name" value="ALPHA-D-RIBOSE 1-METHYLPHOSPHONATE 5-TRIPHOSPHATE DIPHOSPHATASE"/>
    <property type="match status" value="1"/>
</dbReference>
<dbReference type="InterPro" id="IPR051781">
    <property type="entry name" value="Metallo-dep_Hydrolase"/>
</dbReference>
<gene>
    <name evidence="1" type="ORF">CR162_01220</name>
</gene>
<dbReference type="NCBIfam" id="NF011987">
    <property type="entry name" value="PRK15446.2-3"/>
    <property type="match status" value="1"/>
</dbReference>
<evidence type="ECO:0000313" key="1">
    <source>
        <dbReference type="EMBL" id="PHK97038.1"/>
    </source>
</evidence>
<dbReference type="EMBL" id="PDNU01000001">
    <property type="protein sequence ID" value="PHK97038.1"/>
    <property type="molecule type" value="Genomic_DNA"/>
</dbReference>
<dbReference type="PIRSF" id="PIRSF038971">
    <property type="entry name" value="PhnM"/>
    <property type="match status" value="1"/>
</dbReference>
<evidence type="ECO:0000313" key="2">
    <source>
        <dbReference type="Proteomes" id="UP000223527"/>
    </source>
</evidence>
<dbReference type="PANTHER" id="PTHR43135">
    <property type="entry name" value="ALPHA-D-RIBOSE 1-METHYLPHOSPHONATE 5-TRIPHOSPHATE DIPHOSPHATASE"/>
    <property type="match status" value="1"/>
</dbReference>
<reference evidence="1 2" key="1">
    <citation type="submission" date="2017-10" db="EMBL/GenBank/DDBJ databases">
        <authorList>
            <person name="Banno H."/>
            <person name="Chua N.-H."/>
        </authorList>
    </citation>
    <scope>NUCLEOTIDE SEQUENCE [LARGE SCALE GENOMIC DNA]</scope>
    <source>
        <strain evidence="1 2">YW11</strain>
    </source>
</reference>
<dbReference type="NCBIfam" id="NF011990">
    <property type="entry name" value="PRK15446.2-6"/>
    <property type="match status" value="1"/>
</dbReference>
<organism evidence="1 2">
    <name type="scientific">Teichococcus rhizosphaerae</name>
    <dbReference type="NCBI Taxonomy" id="1335062"/>
    <lineage>
        <taxon>Bacteria</taxon>
        <taxon>Pseudomonadati</taxon>
        <taxon>Pseudomonadota</taxon>
        <taxon>Alphaproteobacteria</taxon>
        <taxon>Acetobacterales</taxon>
        <taxon>Roseomonadaceae</taxon>
        <taxon>Roseomonas</taxon>
    </lineage>
</organism>
<protein>
    <submittedName>
        <fullName evidence="1">Alpha-D-ribose 1-methylphosphonate 5-triphosphate diphosphatase</fullName>
    </submittedName>
</protein>
<dbReference type="AlphaFoldDB" id="A0A2C7AA93"/>
<proteinExistence type="predicted"/>
<name>A0A2C7AA93_9PROT</name>
<sequence length="390" mass="40128">MRDWLIEDGRVLAGGALRPGTLALGGGVVRERPAPGAARLDAGGLLVLPGIVDIHGDAHERQFQPRPGINMPASLALRDSAAQILAAGITTAFLGVTLSWEPGLRSIQAWRTLLAGLAALAATPGGWHGAELRVHLRFEADNFAALDEAVADIAAGRVHLLAFNDHTPGILRKLEGEAAAAKYAERSGVPVAAFRALAEAAVARRGDVPAARRRLAEAARAAGLPVASHDDATIAEREAFRALGAGICEFPMAEAVAEAARAAGEAVVMGAPNVVRGGSHLGWASAAPLAERGLVTVLASDYVWPSLLEAAFVLEARGVLDLPAAWALVSANPAAAAGLRDRGRLEPGLRGDVVLVDPARRAPVAVFCAGRLAWLAPEASARLGVAAAMA</sequence>
<dbReference type="Gene3D" id="3.20.20.140">
    <property type="entry name" value="Metal-dependent hydrolases"/>
    <property type="match status" value="2"/>
</dbReference>
<dbReference type="NCBIfam" id="NF011984">
    <property type="entry name" value="PRK15446.1-5"/>
    <property type="match status" value="1"/>
</dbReference>
<comment type="caution">
    <text evidence="1">The sequence shown here is derived from an EMBL/GenBank/DDBJ whole genome shotgun (WGS) entry which is preliminary data.</text>
</comment>